<organism evidence="5 6">
    <name type="scientific">Trema orientale</name>
    <name type="common">Charcoal tree</name>
    <name type="synonym">Celtis orientalis</name>
    <dbReference type="NCBI Taxonomy" id="63057"/>
    <lineage>
        <taxon>Eukaryota</taxon>
        <taxon>Viridiplantae</taxon>
        <taxon>Streptophyta</taxon>
        <taxon>Embryophyta</taxon>
        <taxon>Tracheophyta</taxon>
        <taxon>Spermatophyta</taxon>
        <taxon>Magnoliopsida</taxon>
        <taxon>eudicotyledons</taxon>
        <taxon>Gunneridae</taxon>
        <taxon>Pentapetalae</taxon>
        <taxon>rosids</taxon>
        <taxon>fabids</taxon>
        <taxon>Rosales</taxon>
        <taxon>Cannabaceae</taxon>
        <taxon>Trema</taxon>
    </lineage>
</organism>
<keyword evidence="2" id="KW-0539">Nucleus</keyword>
<comment type="caution">
    <text evidence="5">The sequence shown here is derived from an EMBL/GenBank/DDBJ whole genome shotgun (WGS) entry which is preliminary data.</text>
</comment>
<dbReference type="PANTHER" id="PTHR33137">
    <property type="entry name" value="MEDIATOR OF RNA POLYMERASE II TRANSCRIPTION SUBUNIT 15A-RELATED"/>
    <property type="match status" value="1"/>
</dbReference>
<dbReference type="Gene3D" id="1.10.246.20">
    <property type="entry name" value="Coactivator CBP, KIX domain"/>
    <property type="match status" value="1"/>
</dbReference>
<sequence>MNNNNWRPAQNGNPMMDTTDWRTQLQPGWRQRIINKIIDTLKKHVPSPDQEALHELKNIAERFEERIYTDATSQWDYLRKISLKMLSMETRSQNTIPNALPSNPGGANGSGHILFP</sequence>
<feature type="region of interest" description="Disordered" evidence="3">
    <location>
        <begin position="95"/>
        <end position="116"/>
    </location>
</feature>
<dbReference type="Pfam" id="PF16987">
    <property type="entry name" value="KIX_2"/>
    <property type="match status" value="1"/>
</dbReference>
<evidence type="ECO:0000259" key="4">
    <source>
        <dbReference type="Pfam" id="PF16987"/>
    </source>
</evidence>
<keyword evidence="6" id="KW-1185">Reference proteome</keyword>
<gene>
    <name evidence="5" type="ORF">TorRG33x02_195470</name>
</gene>
<dbReference type="InterPro" id="IPR036546">
    <property type="entry name" value="MED15_KIX"/>
</dbReference>
<dbReference type="Proteomes" id="UP000237000">
    <property type="component" value="Unassembled WGS sequence"/>
</dbReference>
<dbReference type="InterPro" id="IPR044661">
    <property type="entry name" value="MED15a/b/c-like"/>
</dbReference>
<evidence type="ECO:0000256" key="2">
    <source>
        <dbReference type="ARBA" id="ARBA00023242"/>
    </source>
</evidence>
<dbReference type="STRING" id="63057.A0A2P5EGD8"/>
<dbReference type="SUPFAM" id="SSF47040">
    <property type="entry name" value="Kix domain of CBP (creb binding protein)"/>
    <property type="match status" value="1"/>
</dbReference>
<dbReference type="InParanoid" id="A0A2P5EGD8"/>
<evidence type="ECO:0000313" key="6">
    <source>
        <dbReference type="Proteomes" id="UP000237000"/>
    </source>
</evidence>
<dbReference type="AlphaFoldDB" id="A0A2P5EGD8"/>
<dbReference type="EMBL" id="JXTC01000159">
    <property type="protein sequence ID" value="PON84608.1"/>
    <property type="molecule type" value="Genomic_DNA"/>
</dbReference>
<accession>A0A2P5EGD8</accession>
<name>A0A2P5EGD8_TREOI</name>
<protein>
    <submittedName>
        <fullName evidence="5">Coactivator CBP, KIX domain containing protein</fullName>
    </submittedName>
</protein>
<proteinExistence type="predicted"/>
<evidence type="ECO:0000256" key="3">
    <source>
        <dbReference type="SAM" id="MobiDB-lite"/>
    </source>
</evidence>
<evidence type="ECO:0000313" key="5">
    <source>
        <dbReference type="EMBL" id="PON84608.1"/>
    </source>
</evidence>
<dbReference type="InterPro" id="IPR036529">
    <property type="entry name" value="KIX_dom_sf"/>
</dbReference>
<dbReference type="GO" id="GO:0005634">
    <property type="term" value="C:nucleus"/>
    <property type="evidence" value="ECO:0007669"/>
    <property type="project" value="UniProtKB-SubCell"/>
</dbReference>
<dbReference type="FunFam" id="1.10.246.20:FF:000003">
    <property type="entry name" value="Mediator of RNA polymerase II transcription subunit 15a"/>
    <property type="match status" value="1"/>
</dbReference>
<evidence type="ECO:0000256" key="1">
    <source>
        <dbReference type="ARBA" id="ARBA00004123"/>
    </source>
</evidence>
<dbReference type="PANTHER" id="PTHR33137:SF4">
    <property type="entry name" value="MEDIATOR OF RNA POLYMERASE II TRANSCRIPTION SUBUNIT 15A-RELATED"/>
    <property type="match status" value="1"/>
</dbReference>
<reference evidence="6" key="1">
    <citation type="submission" date="2016-06" db="EMBL/GenBank/DDBJ databases">
        <title>Parallel loss of symbiosis genes in relatives of nitrogen-fixing non-legume Parasponia.</title>
        <authorList>
            <person name="Van Velzen R."/>
            <person name="Holmer R."/>
            <person name="Bu F."/>
            <person name="Rutten L."/>
            <person name="Van Zeijl A."/>
            <person name="Liu W."/>
            <person name="Santuari L."/>
            <person name="Cao Q."/>
            <person name="Sharma T."/>
            <person name="Shen D."/>
            <person name="Roswanjaya Y."/>
            <person name="Wardhani T."/>
            <person name="Kalhor M.S."/>
            <person name="Jansen J."/>
            <person name="Van den Hoogen J."/>
            <person name="Gungor B."/>
            <person name="Hartog M."/>
            <person name="Hontelez J."/>
            <person name="Verver J."/>
            <person name="Yang W.-C."/>
            <person name="Schijlen E."/>
            <person name="Repin R."/>
            <person name="Schilthuizen M."/>
            <person name="Schranz E."/>
            <person name="Heidstra R."/>
            <person name="Miyata K."/>
            <person name="Fedorova E."/>
            <person name="Kohlen W."/>
            <person name="Bisseling T."/>
            <person name="Smit S."/>
            <person name="Geurts R."/>
        </authorList>
    </citation>
    <scope>NUCLEOTIDE SEQUENCE [LARGE SCALE GENOMIC DNA]</scope>
    <source>
        <strain evidence="6">cv. RG33-2</strain>
    </source>
</reference>
<feature type="domain" description="Mediator complex subunit 15 KIX" evidence="4">
    <location>
        <begin position="19"/>
        <end position="96"/>
    </location>
</feature>
<comment type="subcellular location">
    <subcellularLocation>
        <location evidence="1">Nucleus</location>
    </subcellularLocation>
</comment>
<dbReference type="GO" id="GO:0003713">
    <property type="term" value="F:transcription coactivator activity"/>
    <property type="evidence" value="ECO:0007669"/>
    <property type="project" value="InterPro"/>
</dbReference>
<dbReference type="OrthoDB" id="1912459at2759"/>
<dbReference type="GO" id="GO:0031490">
    <property type="term" value="F:chromatin DNA binding"/>
    <property type="evidence" value="ECO:0007669"/>
    <property type="project" value="InterPro"/>
</dbReference>